<feature type="compositionally biased region" description="Pro residues" evidence="1">
    <location>
        <begin position="791"/>
        <end position="800"/>
    </location>
</feature>
<dbReference type="Proteomes" id="UP001217754">
    <property type="component" value="Chromosome 2"/>
</dbReference>
<dbReference type="EMBL" id="CP119959">
    <property type="protein sequence ID" value="WFD38845.1"/>
    <property type="molecule type" value="Genomic_DNA"/>
</dbReference>
<feature type="compositionally biased region" description="Low complexity" evidence="1">
    <location>
        <begin position="295"/>
        <end position="313"/>
    </location>
</feature>
<dbReference type="AlphaFoldDB" id="A0AAF0EXN0"/>
<feature type="region of interest" description="Disordered" evidence="1">
    <location>
        <begin position="217"/>
        <end position="435"/>
    </location>
</feature>
<keyword evidence="3" id="KW-1185">Reference proteome</keyword>
<reference evidence="2" key="1">
    <citation type="submission" date="2023-03" db="EMBL/GenBank/DDBJ databases">
        <title>Mating type loci evolution in Malassezia.</title>
        <authorList>
            <person name="Coelho M.A."/>
        </authorList>
    </citation>
    <scope>NUCLEOTIDE SEQUENCE</scope>
    <source>
        <strain evidence="2">CBS 9431</strain>
    </source>
</reference>
<organism evidence="2 3">
    <name type="scientific">Malassezia japonica</name>
    <dbReference type="NCBI Taxonomy" id="223818"/>
    <lineage>
        <taxon>Eukaryota</taxon>
        <taxon>Fungi</taxon>
        <taxon>Dikarya</taxon>
        <taxon>Basidiomycota</taxon>
        <taxon>Ustilaginomycotina</taxon>
        <taxon>Malasseziomycetes</taxon>
        <taxon>Malasseziales</taxon>
        <taxon>Malasseziaceae</taxon>
        <taxon>Malassezia</taxon>
    </lineage>
</organism>
<dbReference type="RefSeq" id="XP_060121742.1">
    <property type="nucleotide sequence ID" value="XM_060265759.1"/>
</dbReference>
<protein>
    <submittedName>
        <fullName evidence="2">Uncharacterized protein</fullName>
    </submittedName>
</protein>
<feature type="compositionally biased region" description="Polar residues" evidence="1">
    <location>
        <begin position="390"/>
        <end position="407"/>
    </location>
</feature>
<name>A0AAF0EXN0_9BASI</name>
<feature type="region of interest" description="Disordered" evidence="1">
    <location>
        <begin position="636"/>
        <end position="800"/>
    </location>
</feature>
<evidence type="ECO:0000313" key="3">
    <source>
        <dbReference type="Proteomes" id="UP001217754"/>
    </source>
</evidence>
<feature type="compositionally biased region" description="Polar residues" evidence="1">
    <location>
        <begin position="369"/>
        <end position="381"/>
    </location>
</feature>
<gene>
    <name evidence="2" type="ORF">MJAP1_001809</name>
</gene>
<proteinExistence type="predicted"/>
<evidence type="ECO:0000256" key="1">
    <source>
        <dbReference type="SAM" id="MobiDB-lite"/>
    </source>
</evidence>
<accession>A0AAF0EXN0</accession>
<sequence length="800" mass="87230">MSNGAARPSVDAVPALEAKASLDLQAARETHARSSKAATRPRSYYWNDPLHTLDVSRKPSVHVYEAPSASAHSRTPSNSFTSWKTTESALTGATTPQQLATMSPSNPPVSSFTPQAERPSHLHISALSPHEYAAFGQWVERIKPAHSRRRGLLDEHAAVKFLRNEFGISVDQEVKIMSLFERLPLGLTHGHFYAMLRLASWAQQGFSITKELVFVQTSPPEPRRRRQPPTRNGSAATDRTARSVRRSPMLLPQPMMMDVPKAPPRQVPDDDVQPSNRDALEGDLVEEPEGLDDLSASPSSPRVVRPKPVVARAPHPDEARPGSTLPPLPGEEIATARQPSRSSLKAPDSPSMGLMRPSFDRPSAPLLPQQVSPLIQASLNARSEMKKASRQASRPKTFTVLSSSSGQVERDKPRLLTGQEAPPQAQPLSNSKRRTHSINKMSSFLAQEARQTGIDVNDNASDFSVHSNTIAPKPSYVGREHGILPAWLREQQEEGNVSYAPPDEQRSTPSVFEALDEKVNESMNGSERAAASINRNTPFFPPHKRDLDRVAQANMDGSGPAHYRALNAQTSAGNRASSETDGRMKLSTSRSKGALNGKALPAPPRRRMDAAWGTLFEAGTYAGFKSMPSARDLRLLTPRKEPTTRRAMQYPVPPSQEFQPMLAPTPDAGALGTSLESVGDAPAEPEGPPPPVRRDSDPNVRSEAWVPRMQAPPPRTSELQRFVLQGDATRPQLPHPIAHDRKASGSYGIGFKTWPKPDDDDKDKGEASTKPEAKSDTHPELSAEPSAESAPVPPSHEPVS</sequence>
<dbReference type="GeneID" id="85225458"/>
<evidence type="ECO:0000313" key="2">
    <source>
        <dbReference type="EMBL" id="WFD38845.1"/>
    </source>
</evidence>
<feature type="region of interest" description="Disordered" evidence="1">
    <location>
        <begin position="570"/>
        <end position="606"/>
    </location>
</feature>
<feature type="compositionally biased region" description="Basic and acidic residues" evidence="1">
    <location>
        <begin position="755"/>
        <end position="781"/>
    </location>
</feature>
<feature type="compositionally biased region" description="Acidic residues" evidence="1">
    <location>
        <begin position="281"/>
        <end position="292"/>
    </location>
</feature>